<dbReference type="Pfam" id="PF11136">
    <property type="entry name" value="DUF2889"/>
    <property type="match status" value="1"/>
</dbReference>
<accession>A0AB39I4X3</accession>
<dbReference type="InterPro" id="IPR021312">
    <property type="entry name" value="DUF2889"/>
</dbReference>
<proteinExistence type="predicted"/>
<reference evidence="1" key="1">
    <citation type="submission" date="2024-07" db="EMBL/GenBank/DDBJ databases">
        <title>Identification and characteristics of a novel species of coltsfoot's symbiotic bacteria.</title>
        <authorList>
            <person name="Juszczyk A."/>
            <person name="Jasielczuk I."/>
            <person name="Gurgul A."/>
            <person name="Rogala M."/>
            <person name="Kowalczyk A."/>
            <person name="Szmatola T."/>
            <person name="Kosecka-Strojek M."/>
            <person name="Arent Z."/>
            <person name="Latowski D."/>
        </authorList>
    </citation>
    <scope>NUCLEOTIDE SEQUENCE</scope>
    <source>
        <strain evidence="1">Hg7Tf</strain>
    </source>
</reference>
<gene>
    <name evidence="1" type="ORF">AB4Y39_08360</name>
</gene>
<sequence length="189" mass="20730">MTTTTPVLTRTLLHTREIFCQGYQRSDGLFDIEGRLQDLTNAPTDLPFHSVGEGGTIHDMRLVMTIDADMVIQHIVATTAVGASPFCAEISSAYSRLQGVKIAAGFKRKMKDIVGGAQGCTHLTELLERMATTAMQTLFSTYRAHASQRAANGQQRQVAVRPWVIGTCHAYREDGDAVRLLWPQGLPKA</sequence>
<organism evidence="1">
    <name type="scientific">Pseudomonas sp. Hg7Tf</name>
    <dbReference type="NCBI Taxonomy" id="3236988"/>
    <lineage>
        <taxon>Bacteria</taxon>
        <taxon>Pseudomonadati</taxon>
        <taxon>Pseudomonadota</taxon>
        <taxon>Gammaproteobacteria</taxon>
        <taxon>Pseudomonadales</taxon>
        <taxon>Pseudomonadaceae</taxon>
        <taxon>Pseudomonas</taxon>
    </lineage>
</organism>
<dbReference type="AlphaFoldDB" id="A0AB39I4X3"/>
<dbReference type="RefSeq" id="WP_280043476.1">
    <property type="nucleotide sequence ID" value="NZ_CP162607.1"/>
</dbReference>
<evidence type="ECO:0000313" key="1">
    <source>
        <dbReference type="EMBL" id="XDK38667.1"/>
    </source>
</evidence>
<protein>
    <submittedName>
        <fullName evidence="1">DUF2889 domain-containing protein</fullName>
    </submittedName>
</protein>
<name>A0AB39I4X3_9PSED</name>
<dbReference type="EMBL" id="CP162607">
    <property type="protein sequence ID" value="XDK38667.1"/>
    <property type="molecule type" value="Genomic_DNA"/>
</dbReference>